<name>A0A9Q3ICJ4_9BASI</name>
<protein>
    <submittedName>
        <fullName evidence="2">Uncharacterized protein</fullName>
    </submittedName>
</protein>
<feature type="compositionally biased region" description="Basic residues" evidence="1">
    <location>
        <begin position="70"/>
        <end position="82"/>
    </location>
</feature>
<evidence type="ECO:0000313" key="2">
    <source>
        <dbReference type="EMBL" id="MBW0538196.1"/>
    </source>
</evidence>
<feature type="region of interest" description="Disordered" evidence="1">
    <location>
        <begin position="40"/>
        <end position="105"/>
    </location>
</feature>
<reference evidence="2" key="1">
    <citation type="submission" date="2021-03" db="EMBL/GenBank/DDBJ databases">
        <title>Draft genome sequence of rust myrtle Austropuccinia psidii MF-1, a brazilian biotype.</title>
        <authorList>
            <person name="Quecine M.C."/>
            <person name="Pachon D.M.R."/>
            <person name="Bonatelli M.L."/>
            <person name="Correr F.H."/>
            <person name="Franceschini L.M."/>
            <person name="Leite T.F."/>
            <person name="Margarido G.R.A."/>
            <person name="Almeida C.A."/>
            <person name="Ferrarezi J.A."/>
            <person name="Labate C.A."/>
        </authorList>
    </citation>
    <scope>NUCLEOTIDE SEQUENCE</scope>
    <source>
        <strain evidence="2">MF-1</strain>
    </source>
</reference>
<evidence type="ECO:0000256" key="1">
    <source>
        <dbReference type="SAM" id="MobiDB-lite"/>
    </source>
</evidence>
<comment type="caution">
    <text evidence="2">The sequence shown here is derived from an EMBL/GenBank/DDBJ whole genome shotgun (WGS) entry which is preliminary data.</text>
</comment>
<dbReference type="EMBL" id="AVOT02042753">
    <property type="protein sequence ID" value="MBW0538196.1"/>
    <property type="molecule type" value="Genomic_DNA"/>
</dbReference>
<evidence type="ECO:0000313" key="3">
    <source>
        <dbReference type="Proteomes" id="UP000765509"/>
    </source>
</evidence>
<keyword evidence="3" id="KW-1185">Reference proteome</keyword>
<sequence length="139" mass="16269">MGPEKTQGLLKGWTPRSCKGQVQKIKAWLKNQRIWSEEKKKELAQKKEKSPVEAPQASTSRDLPQQVPNKGKKALKRNQKGKQKAEGKSKSKWNNPYPQIYRTPKKEKTAMENVFNMARTLMEFKKQEEERMNQFLPKK</sequence>
<feature type="region of interest" description="Disordered" evidence="1">
    <location>
        <begin position="1"/>
        <end position="21"/>
    </location>
</feature>
<dbReference type="AlphaFoldDB" id="A0A9Q3ICJ4"/>
<proteinExistence type="predicted"/>
<accession>A0A9Q3ICJ4</accession>
<feature type="compositionally biased region" description="Polar residues" evidence="1">
    <location>
        <begin position="56"/>
        <end position="68"/>
    </location>
</feature>
<organism evidence="2 3">
    <name type="scientific">Austropuccinia psidii MF-1</name>
    <dbReference type="NCBI Taxonomy" id="1389203"/>
    <lineage>
        <taxon>Eukaryota</taxon>
        <taxon>Fungi</taxon>
        <taxon>Dikarya</taxon>
        <taxon>Basidiomycota</taxon>
        <taxon>Pucciniomycotina</taxon>
        <taxon>Pucciniomycetes</taxon>
        <taxon>Pucciniales</taxon>
        <taxon>Sphaerophragmiaceae</taxon>
        <taxon>Austropuccinia</taxon>
    </lineage>
</organism>
<feature type="compositionally biased region" description="Basic and acidic residues" evidence="1">
    <location>
        <begin position="40"/>
        <end position="51"/>
    </location>
</feature>
<dbReference type="Proteomes" id="UP000765509">
    <property type="component" value="Unassembled WGS sequence"/>
</dbReference>
<gene>
    <name evidence="2" type="ORF">O181_077911</name>
</gene>